<comment type="similarity">
    <text evidence="1 3">Belongs to the UDP-glycosyltransferase family.</text>
</comment>
<name>A0A830C6P3_9LAMI</name>
<dbReference type="GO" id="GO:0080043">
    <property type="term" value="F:quercetin 3-O-glucosyltransferase activity"/>
    <property type="evidence" value="ECO:0007669"/>
    <property type="project" value="TreeGrafter"/>
</dbReference>
<evidence type="ECO:0000256" key="2">
    <source>
        <dbReference type="ARBA" id="ARBA00022679"/>
    </source>
</evidence>
<sequence length="423" mass="46911">MLKLSSLLSNLGFRPVVLLPEFIHCRILPRINPKDGIICLTIPDGLDGSAPQDFFSIERAMEEHMPVFLEELVRNMIDDDGDGGGVGCLIVDLLASWAIAVGRRCNVPVAGFWPAMHATYRVIAAIPELIEDGVISENGCPRIPNAPICLSPNDPTVTANDLPWLIGSSTARIARFKFWKRTLERSKTLRCLLTNTFPDEVKPKIISIDKAPQVFEIGPLIMQVGKNASLWEEDMTCLGWLDKQTVGSVLYVSFGSWVSPIGEAEIRALALSLEALGRPFVWVLGPAWRRGLPDGYAERVMSHGRIITWAPQVEVLRHLSVGCYLTHCGWNSTMEAIHCKKPLLCYPVAGDQSLNCAYIVSAWKIGAKMEGFGIEEVECGIRKVVEDEQMSRRIEKLSERFYGKEGSTKAMANLSTFIRDLGK</sequence>
<protein>
    <recommendedName>
        <fullName evidence="4">Glycosyltransferase</fullName>
        <ecNumber evidence="4">2.4.1.-</ecNumber>
    </recommendedName>
</protein>
<reference evidence="5" key="1">
    <citation type="submission" date="2020-07" db="EMBL/GenBank/DDBJ databases">
        <title>Ethylene signaling mediates host invasion by parasitic plants.</title>
        <authorList>
            <person name="Yoshida S."/>
        </authorList>
    </citation>
    <scope>NUCLEOTIDE SEQUENCE</scope>
    <source>
        <strain evidence="5">Okayama</strain>
    </source>
</reference>
<keyword evidence="6" id="KW-1185">Reference proteome</keyword>
<dbReference type="AlphaFoldDB" id="A0A830C6P3"/>
<proteinExistence type="inferred from homology"/>
<dbReference type="FunFam" id="3.40.50.2000:FF:000056">
    <property type="entry name" value="Glycosyltransferase"/>
    <property type="match status" value="1"/>
</dbReference>
<evidence type="ECO:0000256" key="4">
    <source>
        <dbReference type="RuleBase" id="RU362057"/>
    </source>
</evidence>
<evidence type="ECO:0000313" key="5">
    <source>
        <dbReference type="EMBL" id="GFP93802.1"/>
    </source>
</evidence>
<dbReference type="CDD" id="cd03784">
    <property type="entry name" value="GT1_Gtf-like"/>
    <property type="match status" value="1"/>
</dbReference>
<dbReference type="InterPro" id="IPR035595">
    <property type="entry name" value="UDP_glycos_trans_CS"/>
</dbReference>
<dbReference type="PANTHER" id="PTHR11926">
    <property type="entry name" value="GLUCOSYL/GLUCURONOSYL TRANSFERASES"/>
    <property type="match status" value="1"/>
</dbReference>
<dbReference type="GO" id="GO:0080044">
    <property type="term" value="F:quercetin 7-O-glucosyltransferase activity"/>
    <property type="evidence" value="ECO:0007669"/>
    <property type="project" value="TreeGrafter"/>
</dbReference>
<dbReference type="Gene3D" id="3.40.50.2000">
    <property type="entry name" value="Glycogen Phosphorylase B"/>
    <property type="match status" value="2"/>
</dbReference>
<dbReference type="OrthoDB" id="5835829at2759"/>
<dbReference type="InterPro" id="IPR002213">
    <property type="entry name" value="UDP_glucos_trans"/>
</dbReference>
<organism evidence="5 6">
    <name type="scientific">Phtheirospermum japonicum</name>
    <dbReference type="NCBI Taxonomy" id="374723"/>
    <lineage>
        <taxon>Eukaryota</taxon>
        <taxon>Viridiplantae</taxon>
        <taxon>Streptophyta</taxon>
        <taxon>Embryophyta</taxon>
        <taxon>Tracheophyta</taxon>
        <taxon>Spermatophyta</taxon>
        <taxon>Magnoliopsida</taxon>
        <taxon>eudicotyledons</taxon>
        <taxon>Gunneridae</taxon>
        <taxon>Pentapetalae</taxon>
        <taxon>asterids</taxon>
        <taxon>lamiids</taxon>
        <taxon>Lamiales</taxon>
        <taxon>Orobanchaceae</taxon>
        <taxon>Orobanchaceae incertae sedis</taxon>
        <taxon>Phtheirospermum</taxon>
    </lineage>
</organism>
<comment type="caution">
    <text evidence="5">The sequence shown here is derived from an EMBL/GenBank/DDBJ whole genome shotgun (WGS) entry which is preliminary data.</text>
</comment>
<gene>
    <name evidence="5" type="ORF">PHJA_001524500</name>
</gene>
<evidence type="ECO:0000256" key="3">
    <source>
        <dbReference type="RuleBase" id="RU003718"/>
    </source>
</evidence>
<dbReference type="EC" id="2.4.1.-" evidence="4"/>
<dbReference type="PANTHER" id="PTHR11926:SF1402">
    <property type="entry name" value="GLYCOSYLTRANSFERASE"/>
    <property type="match status" value="1"/>
</dbReference>
<evidence type="ECO:0000313" key="6">
    <source>
        <dbReference type="Proteomes" id="UP000653305"/>
    </source>
</evidence>
<evidence type="ECO:0000256" key="1">
    <source>
        <dbReference type="ARBA" id="ARBA00009995"/>
    </source>
</evidence>
<accession>A0A830C6P3</accession>
<dbReference type="PROSITE" id="PS00375">
    <property type="entry name" value="UDPGT"/>
    <property type="match status" value="1"/>
</dbReference>
<dbReference type="SUPFAM" id="SSF53756">
    <property type="entry name" value="UDP-Glycosyltransferase/glycogen phosphorylase"/>
    <property type="match status" value="1"/>
</dbReference>
<dbReference type="EMBL" id="BMAC01000326">
    <property type="protein sequence ID" value="GFP93802.1"/>
    <property type="molecule type" value="Genomic_DNA"/>
</dbReference>
<dbReference type="Pfam" id="PF00201">
    <property type="entry name" value="UDPGT"/>
    <property type="match status" value="1"/>
</dbReference>
<keyword evidence="3" id="KW-0328">Glycosyltransferase</keyword>
<keyword evidence="2 3" id="KW-0808">Transferase</keyword>
<dbReference type="Proteomes" id="UP000653305">
    <property type="component" value="Unassembled WGS sequence"/>
</dbReference>